<dbReference type="SUPFAM" id="SSF46689">
    <property type="entry name" value="Homeodomain-like"/>
    <property type="match status" value="1"/>
</dbReference>
<dbReference type="GO" id="GO:0003700">
    <property type="term" value="F:DNA-binding transcription factor activity"/>
    <property type="evidence" value="ECO:0007669"/>
    <property type="project" value="TreeGrafter"/>
</dbReference>
<dbReference type="OrthoDB" id="3192968at2"/>
<evidence type="ECO:0000256" key="5">
    <source>
        <dbReference type="SAM" id="MobiDB-lite"/>
    </source>
</evidence>
<evidence type="ECO:0000313" key="7">
    <source>
        <dbReference type="EMBL" id="TDC65804.1"/>
    </source>
</evidence>
<keyword evidence="2 4" id="KW-0238">DNA-binding</keyword>
<name>A0A4R4SSV6_9ACTN</name>
<dbReference type="PRINTS" id="PR00455">
    <property type="entry name" value="HTHTETR"/>
</dbReference>
<dbReference type="InterPro" id="IPR009057">
    <property type="entry name" value="Homeodomain-like_sf"/>
</dbReference>
<dbReference type="InterPro" id="IPR036271">
    <property type="entry name" value="Tet_transcr_reg_TetR-rel_C_sf"/>
</dbReference>
<keyword evidence="3" id="KW-0804">Transcription</keyword>
<organism evidence="7 8">
    <name type="scientific">Streptomyces hainanensis</name>
    <dbReference type="NCBI Taxonomy" id="402648"/>
    <lineage>
        <taxon>Bacteria</taxon>
        <taxon>Bacillati</taxon>
        <taxon>Actinomycetota</taxon>
        <taxon>Actinomycetes</taxon>
        <taxon>Kitasatosporales</taxon>
        <taxon>Streptomycetaceae</taxon>
        <taxon>Streptomyces</taxon>
    </lineage>
</organism>
<dbReference type="InterPro" id="IPR050109">
    <property type="entry name" value="HTH-type_TetR-like_transc_reg"/>
</dbReference>
<protein>
    <submittedName>
        <fullName evidence="7">TetR/AcrR family transcriptional regulator</fullName>
    </submittedName>
</protein>
<reference evidence="7 8" key="1">
    <citation type="submission" date="2019-03" db="EMBL/GenBank/DDBJ databases">
        <title>Draft genome sequences of novel Actinobacteria.</title>
        <authorList>
            <person name="Sahin N."/>
            <person name="Ay H."/>
            <person name="Saygin H."/>
        </authorList>
    </citation>
    <scope>NUCLEOTIDE SEQUENCE [LARGE SCALE GENOMIC DNA]</scope>
    <source>
        <strain evidence="7 8">DSM 41900</strain>
    </source>
</reference>
<comment type="caution">
    <text evidence="7">The sequence shown here is derived from an EMBL/GenBank/DDBJ whole genome shotgun (WGS) entry which is preliminary data.</text>
</comment>
<evidence type="ECO:0000256" key="4">
    <source>
        <dbReference type="PROSITE-ProRule" id="PRU00335"/>
    </source>
</evidence>
<dbReference type="RefSeq" id="WP_132821381.1">
    <property type="nucleotide sequence ID" value="NZ_SMKI01000471.1"/>
</dbReference>
<dbReference type="GO" id="GO:0000976">
    <property type="term" value="F:transcription cis-regulatory region binding"/>
    <property type="evidence" value="ECO:0007669"/>
    <property type="project" value="TreeGrafter"/>
</dbReference>
<evidence type="ECO:0000259" key="6">
    <source>
        <dbReference type="PROSITE" id="PS50977"/>
    </source>
</evidence>
<dbReference type="PANTHER" id="PTHR30055:SF234">
    <property type="entry name" value="HTH-TYPE TRANSCRIPTIONAL REGULATOR BETI"/>
    <property type="match status" value="1"/>
</dbReference>
<proteinExistence type="predicted"/>
<evidence type="ECO:0000256" key="2">
    <source>
        <dbReference type="ARBA" id="ARBA00023125"/>
    </source>
</evidence>
<feature type="region of interest" description="Disordered" evidence="5">
    <location>
        <begin position="195"/>
        <end position="215"/>
    </location>
</feature>
<dbReference type="SUPFAM" id="SSF48498">
    <property type="entry name" value="Tetracyclin repressor-like, C-terminal domain"/>
    <property type="match status" value="1"/>
</dbReference>
<gene>
    <name evidence="7" type="ORF">E1283_30310</name>
</gene>
<dbReference type="AlphaFoldDB" id="A0A4R4SSV6"/>
<dbReference type="InterPro" id="IPR001647">
    <property type="entry name" value="HTH_TetR"/>
</dbReference>
<evidence type="ECO:0000256" key="1">
    <source>
        <dbReference type="ARBA" id="ARBA00023015"/>
    </source>
</evidence>
<keyword evidence="8" id="KW-1185">Reference proteome</keyword>
<dbReference type="PROSITE" id="PS50977">
    <property type="entry name" value="HTH_TETR_2"/>
    <property type="match status" value="1"/>
</dbReference>
<dbReference type="PANTHER" id="PTHR30055">
    <property type="entry name" value="HTH-TYPE TRANSCRIPTIONAL REGULATOR RUTR"/>
    <property type="match status" value="1"/>
</dbReference>
<dbReference type="EMBL" id="SMKI01000471">
    <property type="protein sequence ID" value="TDC65804.1"/>
    <property type="molecule type" value="Genomic_DNA"/>
</dbReference>
<dbReference type="Gene3D" id="1.10.357.10">
    <property type="entry name" value="Tetracycline Repressor, domain 2"/>
    <property type="match status" value="1"/>
</dbReference>
<dbReference type="Pfam" id="PF21597">
    <property type="entry name" value="TetR_C_43"/>
    <property type="match status" value="1"/>
</dbReference>
<feature type="DNA-binding region" description="H-T-H motif" evidence="4">
    <location>
        <begin position="40"/>
        <end position="59"/>
    </location>
</feature>
<accession>A0A4R4SSV6</accession>
<evidence type="ECO:0000256" key="3">
    <source>
        <dbReference type="ARBA" id="ARBA00023163"/>
    </source>
</evidence>
<feature type="domain" description="HTH tetR-type" evidence="6">
    <location>
        <begin position="18"/>
        <end position="77"/>
    </location>
</feature>
<dbReference type="Pfam" id="PF00440">
    <property type="entry name" value="TetR_N"/>
    <property type="match status" value="1"/>
</dbReference>
<sequence>MVSTIANASAPRLRADALRNRERILVAARESFCLHGVDAPLDEIARRAGVGNATLYRHFPDRKSLLLHVLLYVNQRIIDLVEKSLVEESDPFEALRGLVLSGVRERVGGLSPLLATEVDHEDPLLKASKRRMHEVTEQLIQRAHASGQLRRDVGPGDLMIAIVRLTLPLPGSACGGSDDLAMRHLEIFLDGLRTPARSELPGPPRTLGDLKDEFC</sequence>
<keyword evidence="1" id="KW-0805">Transcription regulation</keyword>
<evidence type="ECO:0000313" key="8">
    <source>
        <dbReference type="Proteomes" id="UP000295345"/>
    </source>
</evidence>
<dbReference type="InterPro" id="IPR049445">
    <property type="entry name" value="TetR_SbtR-like_C"/>
</dbReference>
<dbReference type="Proteomes" id="UP000295345">
    <property type="component" value="Unassembled WGS sequence"/>
</dbReference>